<evidence type="ECO:0000313" key="5">
    <source>
        <dbReference type="Proteomes" id="UP000183585"/>
    </source>
</evidence>
<dbReference type="EMBL" id="FMCT01000001">
    <property type="protein sequence ID" value="SCE75812.1"/>
    <property type="molecule type" value="Genomic_DNA"/>
</dbReference>
<dbReference type="Proteomes" id="UP000183585">
    <property type="component" value="Unassembled WGS sequence"/>
</dbReference>
<dbReference type="PANTHER" id="PTHR36933">
    <property type="entry name" value="SLL0788 PROTEIN"/>
    <property type="match status" value="1"/>
</dbReference>
<sequence length="226" mass="23769">MTAPTTTEPDTAEGPATGDDGGATGARRRFGTLAVVAAVVVGLLLGYAGGLLTPKLTRPGDASAEAGFARDMTTHHAQAVEMGLIAFQQGTDAEVVSIGGDIATGQQGEIGTMQTWLRSWGLDPTGSQPRMAWMPDGAASMKNGLMPGMATPEQMAKLRDTPRGREKDVLFLELMIQHHLGGVHMIDGILKASDDSEVVRVAQTMKNTQQTDLTNLTAARDRLSKG</sequence>
<evidence type="ECO:0000256" key="1">
    <source>
        <dbReference type="SAM" id="MobiDB-lite"/>
    </source>
</evidence>
<gene>
    <name evidence="4" type="ORF">GA0070563_101793</name>
</gene>
<feature type="transmembrane region" description="Helical" evidence="2">
    <location>
        <begin position="30"/>
        <end position="52"/>
    </location>
</feature>
<organism evidence="4 5">
    <name type="scientific">Micromonospora carbonacea</name>
    <dbReference type="NCBI Taxonomy" id="47853"/>
    <lineage>
        <taxon>Bacteria</taxon>
        <taxon>Bacillati</taxon>
        <taxon>Actinomycetota</taxon>
        <taxon>Actinomycetes</taxon>
        <taxon>Micromonosporales</taxon>
        <taxon>Micromonosporaceae</taxon>
        <taxon>Micromonospora</taxon>
    </lineage>
</organism>
<proteinExistence type="predicted"/>
<dbReference type="PANTHER" id="PTHR36933:SF1">
    <property type="entry name" value="SLL0788 PROTEIN"/>
    <property type="match status" value="1"/>
</dbReference>
<reference evidence="5" key="1">
    <citation type="submission" date="2016-06" db="EMBL/GenBank/DDBJ databases">
        <authorList>
            <person name="Varghese N."/>
            <person name="Submissions Spin"/>
        </authorList>
    </citation>
    <scope>NUCLEOTIDE SEQUENCE [LARGE SCALE GENOMIC DNA]</scope>
    <source>
        <strain evidence="5">DSM 43168</strain>
    </source>
</reference>
<dbReference type="Pfam" id="PF03713">
    <property type="entry name" value="DUF305"/>
    <property type="match status" value="1"/>
</dbReference>
<evidence type="ECO:0000313" key="4">
    <source>
        <dbReference type="EMBL" id="SCE75812.1"/>
    </source>
</evidence>
<dbReference type="AlphaFoldDB" id="A0A1C4UW38"/>
<dbReference type="InterPro" id="IPR012347">
    <property type="entry name" value="Ferritin-like"/>
</dbReference>
<name>A0A1C4UW38_9ACTN</name>
<keyword evidence="2" id="KW-0472">Membrane</keyword>
<accession>A0A1C4UW38</accession>
<protein>
    <submittedName>
        <fullName evidence="4">Uncharacterized conserved protein, DUF305 family</fullName>
    </submittedName>
</protein>
<feature type="compositionally biased region" description="Low complexity" evidence="1">
    <location>
        <begin position="1"/>
        <end position="18"/>
    </location>
</feature>
<dbReference type="RefSeq" id="WP_074472751.1">
    <property type="nucleotide sequence ID" value="NZ_FMCT01000001.1"/>
</dbReference>
<keyword evidence="2" id="KW-1133">Transmembrane helix</keyword>
<keyword evidence="2" id="KW-0812">Transmembrane</keyword>
<keyword evidence="5" id="KW-1185">Reference proteome</keyword>
<evidence type="ECO:0000259" key="3">
    <source>
        <dbReference type="Pfam" id="PF03713"/>
    </source>
</evidence>
<evidence type="ECO:0000256" key="2">
    <source>
        <dbReference type="SAM" id="Phobius"/>
    </source>
</evidence>
<feature type="domain" description="DUF305" evidence="3">
    <location>
        <begin position="65"/>
        <end position="218"/>
    </location>
</feature>
<feature type="region of interest" description="Disordered" evidence="1">
    <location>
        <begin position="1"/>
        <end position="24"/>
    </location>
</feature>
<dbReference type="InterPro" id="IPR005183">
    <property type="entry name" value="DUF305_CopM-like"/>
</dbReference>
<dbReference type="Gene3D" id="1.20.1260.10">
    <property type="match status" value="1"/>
</dbReference>
<dbReference type="STRING" id="47853.TK50_20515"/>